<dbReference type="AlphaFoldDB" id="A0A2P2L0D8"/>
<proteinExistence type="predicted"/>
<evidence type="ECO:0000313" key="1">
    <source>
        <dbReference type="EMBL" id="MBX11418.1"/>
    </source>
</evidence>
<accession>A0A2P2L0D8</accession>
<organism evidence="1">
    <name type="scientific">Rhizophora mucronata</name>
    <name type="common">Asiatic mangrove</name>
    <dbReference type="NCBI Taxonomy" id="61149"/>
    <lineage>
        <taxon>Eukaryota</taxon>
        <taxon>Viridiplantae</taxon>
        <taxon>Streptophyta</taxon>
        <taxon>Embryophyta</taxon>
        <taxon>Tracheophyta</taxon>
        <taxon>Spermatophyta</taxon>
        <taxon>Magnoliopsida</taxon>
        <taxon>eudicotyledons</taxon>
        <taxon>Gunneridae</taxon>
        <taxon>Pentapetalae</taxon>
        <taxon>rosids</taxon>
        <taxon>fabids</taxon>
        <taxon>Malpighiales</taxon>
        <taxon>Rhizophoraceae</taxon>
        <taxon>Rhizophora</taxon>
    </lineage>
</organism>
<sequence>MHHFFWYRLLQQNHWGDHFCYNAQHNASVHQSRRRAPDFQESCFRNPLYKASKMKTQGLHGTLISSLLTPKSKFEIYNLVPTSTPVIPEALMLSSSKSCCQGKLLILREGLVIAYRDGRAFTERGPLRTAPVILPPLKDLPGPRPRRALPRPPLPLSLFFLIISSRAISTEVAISFKTQPER</sequence>
<dbReference type="EMBL" id="GGEC01030934">
    <property type="protein sequence ID" value="MBX11418.1"/>
    <property type="molecule type" value="Transcribed_RNA"/>
</dbReference>
<name>A0A2P2L0D8_RHIMU</name>
<protein>
    <submittedName>
        <fullName evidence="1">THO complex subunit 4D</fullName>
    </submittedName>
</protein>
<reference evidence="1" key="1">
    <citation type="submission" date="2018-02" db="EMBL/GenBank/DDBJ databases">
        <title>Rhizophora mucronata_Transcriptome.</title>
        <authorList>
            <person name="Meera S.P."/>
            <person name="Sreeshan A."/>
            <person name="Augustine A."/>
        </authorList>
    </citation>
    <scope>NUCLEOTIDE SEQUENCE</scope>
    <source>
        <tissue evidence="1">Leaf</tissue>
    </source>
</reference>